<dbReference type="EMBL" id="CP023445">
    <property type="protein sequence ID" value="ATE55218.1"/>
    <property type="molecule type" value="Genomic_DNA"/>
</dbReference>
<proteinExistence type="predicted"/>
<sequence>MPRSRFSPRGKAIPLVLATVAALGSPAFPAAQAGISAKAVALVCKSAVSVFGVTPGGDFFRYPHEEPENGNLVWGVKRVVGSGWHIGRTLAGPDGVVYSMVAATGELRRYRWNESAAGGQGGWDSWNGAQFRVVGGGWSRYSQAAHRNKVTVDEKGRLYQITPEGSLKVFAWSGDDATGGWTAETADGKVLDTGWGQYDLVVAAGDGVLYARRPSGELFRFRWHAASDRFVQHAAPAGAGWNMFNRIFSAGGDVLYGTRADNGGELLWYRYDEVSGTWADTGRDVGKLVGFGWHGELDVVANPNGCRLSGNALPTRPSVPVRRDAPTAVRQAPDGKLSYFYTNSEGGLTAATQRYPDDFSFLDYQTFTGHHGFSGVPGAAVRGDGRFEVLANSSDDGEYRGRTQQVRNGAWGPGGVAPQGGWLLGDPVAAPEVGGALSWFGVDASGGLWRRTQVAADGAYLPWRRITASGLSADLTALRNGDAVDVVARFADGTARVARVNGSAQLSWRTVGSGVTGLPAAVAHGGGALQVFTRRDDGYVHTQREAGGAFPGTWQRVGDLQAAGSPAAVLTGDGLVELAARGDDGYVHQAGQQAPAGGFGNWTIRYFEDAATDPAGLVLASGSPVFTWRTPGGLIATSYVAPWRRAASGAAGTTARG</sequence>
<keyword evidence="5" id="KW-1185">Reference proteome</keyword>
<dbReference type="InterPro" id="IPR058502">
    <property type="entry name" value="PLL-like_beta-prop"/>
</dbReference>
<evidence type="ECO:0000313" key="4">
    <source>
        <dbReference type="EMBL" id="ATE55218.1"/>
    </source>
</evidence>
<feature type="chain" id="PRO_5039207686" evidence="1">
    <location>
        <begin position="34"/>
        <end position="657"/>
    </location>
</feature>
<protein>
    <submittedName>
        <fullName evidence="4">Uncharacterized protein</fullName>
    </submittedName>
</protein>
<evidence type="ECO:0000313" key="5">
    <source>
        <dbReference type="Proteomes" id="UP000218505"/>
    </source>
</evidence>
<feature type="domain" description="Tachylectin 2" evidence="2">
    <location>
        <begin position="52"/>
        <end position="296"/>
    </location>
</feature>
<reference evidence="4" key="1">
    <citation type="submission" date="2017-09" db="EMBL/GenBank/DDBJ databases">
        <title>Complete Genome Sequence of ansamitocin-producing Bacterium Actinosynnema pretiosum X47.</title>
        <authorList>
            <person name="Cao G."/>
            <person name="Zong G."/>
            <person name="Zhong C."/>
            <person name="Fu J."/>
        </authorList>
    </citation>
    <scope>NUCLEOTIDE SEQUENCE [LARGE SCALE GENOMIC DNA]</scope>
    <source>
        <strain evidence="4">X47</strain>
    </source>
</reference>
<feature type="signal peptide" evidence="1">
    <location>
        <begin position="1"/>
        <end position="33"/>
    </location>
</feature>
<dbReference type="Gene3D" id="2.115.10.10">
    <property type="entry name" value="Tachylectin 2"/>
    <property type="match status" value="2"/>
</dbReference>
<dbReference type="KEGG" id="apre:CNX65_19615"/>
<organism evidence="4 5">
    <name type="scientific">Actinosynnema pretiosum</name>
    <dbReference type="NCBI Taxonomy" id="42197"/>
    <lineage>
        <taxon>Bacteria</taxon>
        <taxon>Bacillati</taxon>
        <taxon>Actinomycetota</taxon>
        <taxon>Actinomycetes</taxon>
        <taxon>Pseudonocardiales</taxon>
        <taxon>Pseudonocardiaceae</taxon>
        <taxon>Actinosynnema</taxon>
    </lineage>
</organism>
<dbReference type="Pfam" id="PF14517">
    <property type="entry name" value="Tachylectin"/>
    <property type="match status" value="1"/>
</dbReference>
<evidence type="ECO:0000256" key="1">
    <source>
        <dbReference type="SAM" id="SignalP"/>
    </source>
</evidence>
<dbReference type="InterPro" id="IPR023294">
    <property type="entry name" value="Tachylectin2"/>
</dbReference>
<dbReference type="Pfam" id="PF26607">
    <property type="entry name" value="DUF8189"/>
    <property type="match status" value="1"/>
</dbReference>
<keyword evidence="1" id="KW-0732">Signal</keyword>
<dbReference type="InterPro" id="IPR036813">
    <property type="entry name" value="Tachylectin2_sf"/>
</dbReference>
<dbReference type="SUPFAM" id="SSF89372">
    <property type="entry name" value="Fucose-specific lectin"/>
    <property type="match status" value="1"/>
</dbReference>
<dbReference type="AlphaFoldDB" id="A0A290Z879"/>
<dbReference type="Proteomes" id="UP000218505">
    <property type="component" value="Chromosome"/>
</dbReference>
<evidence type="ECO:0000259" key="3">
    <source>
        <dbReference type="Pfam" id="PF26607"/>
    </source>
</evidence>
<feature type="domain" description="PLL-like beta propeller" evidence="3">
    <location>
        <begin position="499"/>
        <end position="603"/>
    </location>
</feature>
<dbReference type="SUPFAM" id="SSF50934">
    <property type="entry name" value="Tachylectin-2"/>
    <property type="match status" value="1"/>
</dbReference>
<accession>A0A290Z879</accession>
<gene>
    <name evidence="4" type="ORF">CNX65_19615</name>
</gene>
<evidence type="ECO:0000259" key="2">
    <source>
        <dbReference type="Pfam" id="PF14517"/>
    </source>
</evidence>
<name>A0A290Z879_9PSEU</name>